<keyword evidence="2" id="KW-1185">Reference proteome</keyword>
<gene>
    <name evidence="1" type="ORF">K450DRAFT_249891</name>
</gene>
<organism evidence="1 2">
    <name type="scientific">Umbelopsis ramanniana AG</name>
    <dbReference type="NCBI Taxonomy" id="1314678"/>
    <lineage>
        <taxon>Eukaryota</taxon>
        <taxon>Fungi</taxon>
        <taxon>Fungi incertae sedis</taxon>
        <taxon>Mucoromycota</taxon>
        <taxon>Mucoromycotina</taxon>
        <taxon>Umbelopsidomycetes</taxon>
        <taxon>Umbelopsidales</taxon>
        <taxon>Umbelopsidaceae</taxon>
        <taxon>Umbelopsis</taxon>
    </lineage>
</organism>
<name>A0AAD5HCV3_UMBRA</name>
<dbReference type="Proteomes" id="UP001206595">
    <property type="component" value="Unassembled WGS sequence"/>
</dbReference>
<evidence type="ECO:0000313" key="1">
    <source>
        <dbReference type="EMBL" id="KAI8577921.1"/>
    </source>
</evidence>
<dbReference type="EMBL" id="MU620935">
    <property type="protein sequence ID" value="KAI8577921.1"/>
    <property type="molecule type" value="Genomic_DNA"/>
</dbReference>
<sequence length="235" mass="26937">MVQRKLYTRRIRKEVMPVKSGVTSFGRTSKPPSKIIEPPINPVRKASRANVVIPKGSGIPLWKITGVLQSIINCSTVDIRALHKLLFYQITNKKDAIYNILEFNGFEKLAKKLVLSSALAQHNIRFIKRICKLCLLPARKSKAALIDMLSDFFHTPSQPVRNRSTRRHLYLARFTDEQPIKSQLSISDQKLKGEDVHPEEVKDYSPPKWATPVVSIDAILRRLKLEPEDYTLSYY</sequence>
<evidence type="ECO:0000313" key="2">
    <source>
        <dbReference type="Proteomes" id="UP001206595"/>
    </source>
</evidence>
<reference evidence="1" key="1">
    <citation type="submission" date="2021-06" db="EMBL/GenBank/DDBJ databases">
        <authorList>
            <consortium name="DOE Joint Genome Institute"/>
            <person name="Mondo S.J."/>
            <person name="Amses K.R."/>
            <person name="Simmons D.R."/>
            <person name="Longcore J.E."/>
            <person name="Seto K."/>
            <person name="Alves G.H."/>
            <person name="Bonds A.E."/>
            <person name="Quandt C.A."/>
            <person name="Davis W.J."/>
            <person name="Chang Y."/>
            <person name="Letcher P.M."/>
            <person name="Powell M.J."/>
            <person name="Kuo A."/>
            <person name="Labutti K."/>
            <person name="Pangilinan J."/>
            <person name="Andreopoulos W."/>
            <person name="Tritt A."/>
            <person name="Riley R."/>
            <person name="Hundley H."/>
            <person name="Johnson J."/>
            <person name="Lipzen A."/>
            <person name="Barry K."/>
            <person name="Berbee M.L."/>
            <person name="Buchler N.E."/>
            <person name="Grigoriev I.V."/>
            <person name="Spatafora J.W."/>
            <person name="Stajich J.E."/>
            <person name="James T.Y."/>
        </authorList>
    </citation>
    <scope>NUCLEOTIDE SEQUENCE</scope>
    <source>
        <strain evidence="1">AG</strain>
    </source>
</reference>
<comment type="caution">
    <text evidence="1">The sequence shown here is derived from an EMBL/GenBank/DDBJ whole genome shotgun (WGS) entry which is preliminary data.</text>
</comment>
<accession>A0AAD5HCV3</accession>
<dbReference type="RefSeq" id="XP_051442925.1">
    <property type="nucleotide sequence ID" value="XM_051590475.1"/>
</dbReference>
<reference evidence="1" key="2">
    <citation type="journal article" date="2022" name="Proc. Natl. Acad. Sci. U.S.A.">
        <title>Diploid-dominant life cycles characterize the early evolution of Fungi.</title>
        <authorList>
            <person name="Amses K.R."/>
            <person name="Simmons D.R."/>
            <person name="Longcore J.E."/>
            <person name="Mondo S.J."/>
            <person name="Seto K."/>
            <person name="Jeronimo G.H."/>
            <person name="Bonds A.E."/>
            <person name="Quandt C.A."/>
            <person name="Davis W.J."/>
            <person name="Chang Y."/>
            <person name="Federici B.A."/>
            <person name="Kuo A."/>
            <person name="LaButti K."/>
            <person name="Pangilinan J."/>
            <person name="Andreopoulos W."/>
            <person name="Tritt A."/>
            <person name="Riley R."/>
            <person name="Hundley H."/>
            <person name="Johnson J."/>
            <person name="Lipzen A."/>
            <person name="Barry K."/>
            <person name="Lang B.F."/>
            <person name="Cuomo C.A."/>
            <person name="Buchler N.E."/>
            <person name="Grigoriev I.V."/>
            <person name="Spatafora J.W."/>
            <person name="Stajich J.E."/>
            <person name="James T.Y."/>
        </authorList>
    </citation>
    <scope>NUCLEOTIDE SEQUENCE</scope>
    <source>
        <strain evidence="1">AG</strain>
    </source>
</reference>
<protein>
    <submittedName>
        <fullName evidence="1">Uncharacterized protein</fullName>
    </submittedName>
</protein>
<dbReference type="AlphaFoldDB" id="A0AAD5HCV3"/>
<dbReference type="GeneID" id="75915818"/>
<proteinExistence type="predicted"/>